<dbReference type="AlphaFoldDB" id="A0A0F9PJ48"/>
<gene>
    <name evidence="1" type="ORF">LCGC14_0893940</name>
</gene>
<organism evidence="1">
    <name type="scientific">marine sediment metagenome</name>
    <dbReference type="NCBI Taxonomy" id="412755"/>
    <lineage>
        <taxon>unclassified sequences</taxon>
        <taxon>metagenomes</taxon>
        <taxon>ecological metagenomes</taxon>
    </lineage>
</organism>
<reference evidence="1" key="1">
    <citation type="journal article" date="2015" name="Nature">
        <title>Complex archaea that bridge the gap between prokaryotes and eukaryotes.</title>
        <authorList>
            <person name="Spang A."/>
            <person name="Saw J.H."/>
            <person name="Jorgensen S.L."/>
            <person name="Zaremba-Niedzwiedzka K."/>
            <person name="Martijn J."/>
            <person name="Lind A.E."/>
            <person name="van Eijk R."/>
            <person name="Schleper C."/>
            <person name="Guy L."/>
            <person name="Ettema T.J."/>
        </authorList>
    </citation>
    <scope>NUCLEOTIDE SEQUENCE</scope>
</reference>
<dbReference type="Gene3D" id="1.10.3230.30">
    <property type="entry name" value="Phage gp6-like head-tail connector protein"/>
    <property type="match status" value="1"/>
</dbReference>
<comment type="caution">
    <text evidence="1">The sequence shown here is derived from an EMBL/GenBank/DDBJ whole genome shotgun (WGS) entry which is preliminary data.</text>
</comment>
<dbReference type="CDD" id="cd08054">
    <property type="entry name" value="gp6"/>
    <property type="match status" value="1"/>
</dbReference>
<accession>A0A0F9PJ48</accession>
<dbReference type="EMBL" id="LAZR01002876">
    <property type="protein sequence ID" value="KKN24532.1"/>
    <property type="molecule type" value="Genomic_DNA"/>
</dbReference>
<dbReference type="Pfam" id="PF05135">
    <property type="entry name" value="Phage_connect_1"/>
    <property type="match status" value="1"/>
</dbReference>
<proteinExistence type="predicted"/>
<dbReference type="InterPro" id="IPR021146">
    <property type="entry name" value="Phage_gp6-like_head-tail"/>
</dbReference>
<protein>
    <submittedName>
        <fullName evidence="1">Uncharacterized protein</fullName>
    </submittedName>
</protein>
<name>A0A0F9PJ48_9ZZZZ</name>
<sequence length="329" mass="34592">MRTGIRAGEGAMADLTVLADLKIFLQVEHTDDDTLLSQLITDISDTIEKKTGHFFSEADATEFQSGGSVLLTVGRTPIVYVKRVLFLGHLLSALEDTDFTASADDWTLGASWSYIASGVLHAAGAVAAVTQALPADAGFLYFVQVCLSGLSAGDVTVSIGDTSGTAQSTNGISTEVLEATGGSDLFSLTPSTDFDGRVEWVRVLDASGAQISAKGFAVADSGNGLNRVPSGGDDFWFNPVPVGASPPRALMWAWSPDGYYIDYKGGEGSVPGQIRLATHMWCGALYNRRDQALADETTGDLRVRVDPGSIAVPAAVQKILNRYGGAIGF</sequence>
<evidence type="ECO:0000313" key="1">
    <source>
        <dbReference type="EMBL" id="KKN24532.1"/>
    </source>
</evidence>